<name>A0AAN8N844_9PEZI</name>
<evidence type="ECO:0000313" key="3">
    <source>
        <dbReference type="EMBL" id="KAK6356120.1"/>
    </source>
</evidence>
<organism evidence="3 4">
    <name type="scientific">Orbilia javanica</name>
    <dbReference type="NCBI Taxonomy" id="47235"/>
    <lineage>
        <taxon>Eukaryota</taxon>
        <taxon>Fungi</taxon>
        <taxon>Dikarya</taxon>
        <taxon>Ascomycota</taxon>
        <taxon>Pezizomycotina</taxon>
        <taxon>Orbiliomycetes</taxon>
        <taxon>Orbiliales</taxon>
        <taxon>Orbiliaceae</taxon>
        <taxon>Orbilia</taxon>
    </lineage>
</organism>
<evidence type="ECO:0000256" key="2">
    <source>
        <dbReference type="SAM" id="SignalP"/>
    </source>
</evidence>
<feature type="region of interest" description="Disordered" evidence="1">
    <location>
        <begin position="391"/>
        <end position="444"/>
    </location>
</feature>
<keyword evidence="2" id="KW-0732">Signal</keyword>
<evidence type="ECO:0000313" key="4">
    <source>
        <dbReference type="Proteomes" id="UP001313282"/>
    </source>
</evidence>
<dbReference type="AlphaFoldDB" id="A0AAN8N844"/>
<keyword evidence="4" id="KW-1185">Reference proteome</keyword>
<dbReference type="Proteomes" id="UP001313282">
    <property type="component" value="Unassembled WGS sequence"/>
</dbReference>
<evidence type="ECO:0000256" key="1">
    <source>
        <dbReference type="SAM" id="MobiDB-lite"/>
    </source>
</evidence>
<dbReference type="EMBL" id="JAVHNR010000001">
    <property type="protein sequence ID" value="KAK6356120.1"/>
    <property type="molecule type" value="Genomic_DNA"/>
</dbReference>
<gene>
    <name evidence="3" type="ORF">TWF718_000495</name>
</gene>
<accession>A0AAN8N844</accession>
<feature type="compositionally biased region" description="Acidic residues" evidence="1">
    <location>
        <begin position="422"/>
        <end position="433"/>
    </location>
</feature>
<feature type="signal peptide" evidence="2">
    <location>
        <begin position="1"/>
        <end position="25"/>
    </location>
</feature>
<feature type="chain" id="PRO_5042845935" evidence="2">
    <location>
        <begin position="26"/>
        <end position="444"/>
    </location>
</feature>
<reference evidence="3 4" key="1">
    <citation type="submission" date="2019-10" db="EMBL/GenBank/DDBJ databases">
        <authorList>
            <person name="Palmer J.M."/>
        </authorList>
    </citation>
    <scope>NUCLEOTIDE SEQUENCE [LARGE SCALE GENOMIC DNA]</scope>
    <source>
        <strain evidence="3 4">TWF718</strain>
    </source>
</reference>
<proteinExistence type="predicted"/>
<sequence length="444" mass="49236">MHFQLLPPLLPTLTLLLISPPIVSSWYLLTLRQDRKWNDDNQPFSNSWLQDITSLTACIPNKTNKNKPVPIDAVALYNRPGTSTARAVGLYDNSNCGIRNPGTKRSIKIGTHVPDILLVPDQSRLEGVHLFDIRDLGVESAARFYRAINPDEEVGEVDGLLWEAELRAGVYWWDGKGSWRRIRQFGEEGRVRYVAGGVADYLFSPYALYNYVRLLLEYFINPERMGDEEVAFEGYKRVAEKVSGAGRAEGGHDVDIPALGGQDIQSEVDNPNIVSAYFEPIPTSVPSSNPQDHPDAEARPQDWAVQQNLPPLQWIPPLQHPELQPPAQRSVLSRLTTYFPWDTERFSNGLGSSLNLQVLRGIQEIMGMAGQPWGSMPFVGLEGGEGGSGVTGVSGNTGSGRREGGRVNEGVLMRGGDNEVIVIDDDEEEEEDLGDRIKKHRKVG</sequence>
<protein>
    <submittedName>
        <fullName evidence="3">Uncharacterized protein</fullName>
    </submittedName>
</protein>
<comment type="caution">
    <text evidence="3">The sequence shown here is derived from an EMBL/GenBank/DDBJ whole genome shotgun (WGS) entry which is preliminary data.</text>
</comment>